<evidence type="ECO:0008006" key="3">
    <source>
        <dbReference type="Google" id="ProtNLM"/>
    </source>
</evidence>
<dbReference type="AlphaFoldDB" id="A0A1H6XAJ2"/>
<gene>
    <name evidence="1" type="ORF">SAMN05660918_2785</name>
</gene>
<reference evidence="2" key="1">
    <citation type="submission" date="2016-10" db="EMBL/GenBank/DDBJ databases">
        <authorList>
            <person name="Varghese N."/>
            <person name="Submissions S."/>
        </authorList>
    </citation>
    <scope>NUCLEOTIDE SEQUENCE [LARGE SCALE GENOMIC DNA]</scope>
    <source>
        <strain evidence="2">DSM 17934</strain>
    </source>
</reference>
<dbReference type="STRING" id="402734.SAMN05660918_2785"/>
<dbReference type="RefSeq" id="WP_091315075.1">
    <property type="nucleotide sequence ID" value="NZ_CBCSJU010000003.1"/>
</dbReference>
<dbReference type="Proteomes" id="UP000199702">
    <property type="component" value="Unassembled WGS sequence"/>
</dbReference>
<dbReference type="Gene3D" id="2.60.120.260">
    <property type="entry name" value="Galactose-binding domain-like"/>
    <property type="match status" value="1"/>
</dbReference>
<organism evidence="1 2">
    <name type="scientific">Flavobacterium terrigena</name>
    <dbReference type="NCBI Taxonomy" id="402734"/>
    <lineage>
        <taxon>Bacteria</taxon>
        <taxon>Pseudomonadati</taxon>
        <taxon>Bacteroidota</taxon>
        <taxon>Flavobacteriia</taxon>
        <taxon>Flavobacteriales</taxon>
        <taxon>Flavobacteriaceae</taxon>
        <taxon>Flavobacterium</taxon>
    </lineage>
</organism>
<evidence type="ECO:0000313" key="2">
    <source>
        <dbReference type="Proteomes" id="UP000199702"/>
    </source>
</evidence>
<accession>A0A1H6XAJ2</accession>
<dbReference type="EMBL" id="FNYA01000008">
    <property type="protein sequence ID" value="SEJ26181.1"/>
    <property type="molecule type" value="Genomic_DNA"/>
</dbReference>
<dbReference type="PROSITE" id="PS51257">
    <property type="entry name" value="PROKAR_LIPOPROTEIN"/>
    <property type="match status" value="1"/>
</dbReference>
<keyword evidence="2" id="KW-1185">Reference proteome</keyword>
<name>A0A1H6XAJ2_9FLAO</name>
<sequence>MKAIKRTISILLISLISISCTKEEVVNREAVITPLQSAGTSSGANWASYSTYSRAEADIVVSGLQGRINELELKINAEVEGLDYLDFYLISPSNQILPLMGYMTQTTPGLITMDVKLTDKGPLHIDDWTESTSMTGSFYPSGESGYGYGLANQMLYDFKGFNDQNPNGQWTVYIREKFSGSAYARIISAELLISTKY</sequence>
<evidence type="ECO:0000313" key="1">
    <source>
        <dbReference type="EMBL" id="SEJ26181.1"/>
    </source>
</evidence>
<proteinExistence type="predicted"/>
<protein>
    <recommendedName>
        <fullName evidence="3">Proprotein convertase P-domain-containing protein</fullName>
    </recommendedName>
</protein>